<accession>A0AAX1QK04</accession>
<evidence type="ECO:0000313" key="3">
    <source>
        <dbReference type="Proteomes" id="UP000250997"/>
    </source>
</evidence>
<keyword evidence="1" id="KW-0472">Membrane</keyword>
<feature type="transmembrane region" description="Helical" evidence="1">
    <location>
        <begin position="160"/>
        <end position="183"/>
    </location>
</feature>
<feature type="transmembrane region" description="Helical" evidence="1">
    <location>
        <begin position="6"/>
        <end position="27"/>
    </location>
</feature>
<keyword evidence="1" id="KW-1133">Transmembrane helix</keyword>
<gene>
    <name evidence="2" type="ORF">C4N27_00045</name>
</gene>
<dbReference type="EMBL" id="PRLA01000001">
    <property type="protein sequence ID" value="RAW52579.1"/>
    <property type="molecule type" value="Genomic_DNA"/>
</dbReference>
<proteinExistence type="predicted"/>
<dbReference type="AlphaFoldDB" id="A0AAX1QK04"/>
<dbReference type="NCBIfam" id="TIGR04370">
    <property type="entry name" value="glyco_rpt_poly"/>
    <property type="match status" value="1"/>
</dbReference>
<comment type="caution">
    <text evidence="2">The sequence shown here is derived from an EMBL/GenBank/DDBJ whole genome shotgun (WGS) entry which is preliminary data.</text>
</comment>
<feature type="transmembrane region" description="Helical" evidence="1">
    <location>
        <begin position="108"/>
        <end position="132"/>
    </location>
</feature>
<feature type="transmembrane region" description="Helical" evidence="1">
    <location>
        <begin position="34"/>
        <end position="56"/>
    </location>
</feature>
<feature type="transmembrane region" description="Helical" evidence="1">
    <location>
        <begin position="213"/>
        <end position="234"/>
    </location>
</feature>
<feature type="transmembrane region" description="Helical" evidence="1">
    <location>
        <begin position="354"/>
        <end position="374"/>
    </location>
</feature>
<name>A0AAX1QK04_9FIRM</name>
<reference evidence="2 3" key="1">
    <citation type="submission" date="2018-02" db="EMBL/GenBank/DDBJ databases">
        <title>Complete genome sequencing of Faecalibacterium prausnitzii strains isolated from the human gut.</title>
        <authorList>
            <person name="Fitzgerald B.C."/>
            <person name="Shkoporov A.N."/>
            <person name="Ross P.R."/>
            <person name="Hill C."/>
        </authorList>
    </citation>
    <scope>NUCLEOTIDE SEQUENCE [LARGE SCALE GENOMIC DNA]</scope>
    <source>
        <strain evidence="2 3">APC942/18-1</strain>
    </source>
</reference>
<sequence length="434" mass="49844">MAFIWRIEYVVIIEGVAVSLYVFCFLLGWKRNRFILNPLSIFSAIWMVVVLCAFTHGKLNRPQDDTVVILIVGTLAFSIGSILAQNTKRRVYIFKNLKTTNDGTKYCLRYNIIYILSVICIFAYLYNLFALIKLVGSGNLGLIKLYLQSNENGRSSWLNAFYYLLVDPLTVAIPICAISDFIFGEKDKKLLILAVVLTVVKTIANTTRSTLGILIVYFAVGSMMFIKINGYDVGLRKFIKKRKKQILFACIVAVVAFVYMTIARGSDVWDNLWTDFALPTSLFEYWKKVVDDQNVHGYGLGSLNGFVYPVFYFLKNIFKIPIPEYVEAIHTIANDTESFVWASNTVTANAYVSIYWYFYMDFRYIGILAGMLLVGYFSERTYRDTLYYKGAKNFSIYCFFLHMVIFSIVRMPFTIVSSALGFLFVAFILYKKKI</sequence>
<feature type="transmembrane region" description="Helical" evidence="1">
    <location>
        <begin position="246"/>
        <end position="263"/>
    </location>
</feature>
<feature type="transmembrane region" description="Helical" evidence="1">
    <location>
        <begin position="411"/>
        <end position="430"/>
    </location>
</feature>
<organism evidence="2 3">
    <name type="scientific">Faecalibacterium prausnitzii</name>
    <dbReference type="NCBI Taxonomy" id="853"/>
    <lineage>
        <taxon>Bacteria</taxon>
        <taxon>Bacillati</taxon>
        <taxon>Bacillota</taxon>
        <taxon>Clostridia</taxon>
        <taxon>Eubacteriales</taxon>
        <taxon>Oscillospiraceae</taxon>
        <taxon>Faecalibacterium</taxon>
    </lineage>
</organism>
<keyword evidence="1" id="KW-0812">Transmembrane</keyword>
<feature type="transmembrane region" description="Helical" evidence="1">
    <location>
        <begin position="68"/>
        <end position="87"/>
    </location>
</feature>
<evidence type="ECO:0008006" key="4">
    <source>
        <dbReference type="Google" id="ProtNLM"/>
    </source>
</evidence>
<dbReference type="Proteomes" id="UP000250997">
    <property type="component" value="Unassembled WGS sequence"/>
</dbReference>
<feature type="transmembrane region" description="Helical" evidence="1">
    <location>
        <begin position="190"/>
        <end position="207"/>
    </location>
</feature>
<protein>
    <recommendedName>
        <fullName evidence="4">Oligosaccharide repeat unit polymerase</fullName>
    </recommendedName>
</protein>
<evidence type="ECO:0000313" key="2">
    <source>
        <dbReference type="EMBL" id="RAW52579.1"/>
    </source>
</evidence>
<evidence type="ECO:0000256" key="1">
    <source>
        <dbReference type="SAM" id="Phobius"/>
    </source>
</evidence>